<evidence type="ECO:0000256" key="3">
    <source>
        <dbReference type="ARBA" id="ARBA00008703"/>
    </source>
</evidence>
<evidence type="ECO:0000256" key="2">
    <source>
        <dbReference type="ARBA" id="ARBA00001966"/>
    </source>
</evidence>
<evidence type="ECO:0000256" key="9">
    <source>
        <dbReference type="ARBA" id="ARBA00023014"/>
    </source>
</evidence>
<evidence type="ECO:0000313" key="11">
    <source>
        <dbReference type="EMBL" id="CAI8731970.1"/>
    </source>
</evidence>
<dbReference type="Proteomes" id="UP001162030">
    <property type="component" value="Chromosome"/>
</dbReference>
<keyword evidence="7" id="KW-0663">Pyridoxal phosphate</keyword>
<reference evidence="11 12" key="1">
    <citation type="submission" date="2023-03" db="EMBL/GenBank/DDBJ databases">
        <authorList>
            <person name="Pearce D."/>
        </authorList>
    </citation>
    <scope>NUCLEOTIDE SEQUENCE [LARGE SCALE GENOMIC DNA]</scope>
    <source>
        <strain evidence="11">Msz</strain>
    </source>
</reference>
<keyword evidence="12" id="KW-1185">Reference proteome</keyword>
<keyword evidence="4" id="KW-0004">4Fe-4S</keyword>
<accession>A0ABM9HWH2</accession>
<keyword evidence="9" id="KW-0411">Iron-sulfur</keyword>
<feature type="domain" description="Radical SAM core" evidence="10">
    <location>
        <begin position="165"/>
        <end position="398"/>
    </location>
</feature>
<comment type="cofactor">
    <cofactor evidence="1">
        <name>pyridoxal 5'-phosphate</name>
        <dbReference type="ChEBI" id="CHEBI:597326"/>
    </cofactor>
</comment>
<evidence type="ECO:0000256" key="6">
    <source>
        <dbReference type="ARBA" id="ARBA00022723"/>
    </source>
</evidence>
<dbReference type="Gene3D" id="3.20.20.70">
    <property type="entry name" value="Aldolase class I"/>
    <property type="match status" value="1"/>
</dbReference>
<evidence type="ECO:0000313" key="12">
    <source>
        <dbReference type="Proteomes" id="UP001162030"/>
    </source>
</evidence>
<comment type="cofactor">
    <cofactor evidence="2">
        <name>[4Fe-4S] cluster</name>
        <dbReference type="ChEBI" id="CHEBI:49883"/>
    </cofactor>
</comment>
<dbReference type="PANTHER" id="PTHR30538">
    <property type="entry name" value="LYSINE 2,3-AMINOMUTASE-RELATED"/>
    <property type="match status" value="1"/>
</dbReference>
<name>A0ABM9HWH2_9GAMM</name>
<dbReference type="InterPro" id="IPR058240">
    <property type="entry name" value="rSAM_sf"/>
</dbReference>
<dbReference type="InterPro" id="IPR013785">
    <property type="entry name" value="Aldolase_TIM"/>
</dbReference>
<dbReference type="SUPFAM" id="SSF102114">
    <property type="entry name" value="Radical SAM enzymes"/>
    <property type="match status" value="1"/>
</dbReference>
<evidence type="ECO:0000256" key="4">
    <source>
        <dbReference type="ARBA" id="ARBA00022485"/>
    </source>
</evidence>
<dbReference type="CDD" id="cd01335">
    <property type="entry name" value="Radical_SAM"/>
    <property type="match status" value="1"/>
</dbReference>
<evidence type="ECO:0000256" key="8">
    <source>
        <dbReference type="ARBA" id="ARBA00023004"/>
    </source>
</evidence>
<keyword evidence="8" id="KW-0408">Iron</keyword>
<dbReference type="InterPro" id="IPR003739">
    <property type="entry name" value="Lys_aminomutase/Glu_NH3_mut"/>
</dbReference>
<dbReference type="PROSITE" id="PS51918">
    <property type="entry name" value="RADICAL_SAM"/>
    <property type="match status" value="1"/>
</dbReference>
<protein>
    <submittedName>
        <fullName evidence="11">KamA family protein</fullName>
    </submittedName>
</protein>
<gene>
    <name evidence="11" type="ORF">MSZNOR_0297</name>
</gene>
<dbReference type="SFLD" id="SFLDS00029">
    <property type="entry name" value="Radical_SAM"/>
    <property type="match status" value="1"/>
</dbReference>
<keyword evidence="6" id="KW-0479">Metal-binding</keyword>
<dbReference type="SFLD" id="SFLDG01070">
    <property type="entry name" value="PLP-dependent"/>
    <property type="match status" value="1"/>
</dbReference>
<evidence type="ECO:0000256" key="5">
    <source>
        <dbReference type="ARBA" id="ARBA00022691"/>
    </source>
</evidence>
<dbReference type="InterPro" id="IPR007197">
    <property type="entry name" value="rSAM"/>
</dbReference>
<keyword evidence="5" id="KW-0949">S-adenosyl-L-methionine</keyword>
<evidence type="ECO:0000256" key="1">
    <source>
        <dbReference type="ARBA" id="ARBA00001933"/>
    </source>
</evidence>
<comment type="similarity">
    <text evidence="3">Belongs to the radical SAM superfamily. KamA family.</text>
</comment>
<sequence length="479" mass="54917">MEALDSGARLNAYSFNYNEILGGSIMSTSPKKIFTRIDSTRYTAYNLGNFREIPQIARLSEEQLFEIEVVGRVLPFKTNNFVVDKLIDWDKVPDDPMFVLTFPQREMLLPHHYEEMARLVKAGESSSVIREAADRIRLELNPHPAGQLDLNVPYLDGKPLHGMQHKYRETVLFFPSPGQTCHAYCTFCFRWPQFVGLSGLKFASREAEQLVAYLKAHPEVTDVLFTGGDPLLMSARRLADYLEPLIAAELPNLRHIRIGTKALSYWPYRFLTDADSDHIVSLLRKVAASGKHLAIMAHFNHPRELEPQEVQQAIQRLRSTGAVIRTQSPVLRHINDDPALWARMWNMQVDLGCVPYYMFLARDTGAQHYFAVPLVRAWEIFREAYQRVSGLGRTVRGPSMSTCPGKVQVLGVAETKGEKVITMRFLQGRNPDWIHRPFFAEYDDKATWLDELKPAFGQPRFFFEEELDRIYRESAFASS</sequence>
<proteinExistence type="inferred from homology"/>
<evidence type="ECO:0000256" key="7">
    <source>
        <dbReference type="ARBA" id="ARBA00022898"/>
    </source>
</evidence>
<organism evidence="11 12">
    <name type="scientific">Methylocaldum szegediense</name>
    <dbReference type="NCBI Taxonomy" id="73780"/>
    <lineage>
        <taxon>Bacteria</taxon>
        <taxon>Pseudomonadati</taxon>
        <taxon>Pseudomonadota</taxon>
        <taxon>Gammaproteobacteria</taxon>
        <taxon>Methylococcales</taxon>
        <taxon>Methylococcaceae</taxon>
        <taxon>Methylocaldum</taxon>
    </lineage>
</organism>
<dbReference type="EMBL" id="OX458333">
    <property type="protein sequence ID" value="CAI8731970.1"/>
    <property type="molecule type" value="Genomic_DNA"/>
</dbReference>
<dbReference type="PANTHER" id="PTHR30538:SF0">
    <property type="entry name" value="L-LYSINE 2,3-AMINOMUTASE AQ_1632-RELATED"/>
    <property type="match status" value="1"/>
</dbReference>
<evidence type="ECO:0000259" key="10">
    <source>
        <dbReference type="PROSITE" id="PS51918"/>
    </source>
</evidence>